<evidence type="ECO:0000313" key="4">
    <source>
        <dbReference type="Proteomes" id="UP000698800"/>
    </source>
</evidence>
<feature type="region of interest" description="Disordered" evidence="1">
    <location>
        <begin position="78"/>
        <end position="97"/>
    </location>
</feature>
<evidence type="ECO:0000256" key="1">
    <source>
        <dbReference type="SAM" id="MobiDB-lite"/>
    </source>
</evidence>
<feature type="domain" description="DUF6594" evidence="2">
    <location>
        <begin position="30"/>
        <end position="116"/>
    </location>
</feature>
<proteinExistence type="predicted"/>
<name>A0A9P8ICT3_9PEZI</name>
<sequence>MTCSLPNAAHRPTKISQEEVEKKPWKYLGYQAFSQWAASDNDFFVIRRFGALNTRVILKWQDDIAKLEDELQSLDDDARRIDGPHLNNGSFRHEPIPRRSEILHESHRKLKEYSALSPTGAAAHMFREALT</sequence>
<evidence type="ECO:0000313" key="3">
    <source>
        <dbReference type="EMBL" id="KAH0545395.1"/>
    </source>
</evidence>
<reference evidence="3" key="1">
    <citation type="submission" date="2021-03" db="EMBL/GenBank/DDBJ databases">
        <title>Comparative genomics and phylogenomic investigation of the class Geoglossomycetes provide insights into ecological specialization and systematics.</title>
        <authorList>
            <person name="Melie T."/>
            <person name="Pirro S."/>
            <person name="Miller A.N."/>
            <person name="Quandt A."/>
        </authorList>
    </citation>
    <scope>NUCLEOTIDE SEQUENCE</scope>
    <source>
        <strain evidence="3">GBOQ0MN5Z8</strain>
    </source>
</reference>
<dbReference type="Proteomes" id="UP000698800">
    <property type="component" value="Unassembled WGS sequence"/>
</dbReference>
<dbReference type="PANTHER" id="PTHR34502:SF4">
    <property type="entry name" value="DUF6594 DOMAIN-CONTAINING PROTEIN"/>
    <property type="match status" value="1"/>
</dbReference>
<evidence type="ECO:0000259" key="2">
    <source>
        <dbReference type="Pfam" id="PF20237"/>
    </source>
</evidence>
<dbReference type="PANTHER" id="PTHR34502">
    <property type="entry name" value="DUF6594 DOMAIN-CONTAINING PROTEIN-RELATED"/>
    <property type="match status" value="1"/>
</dbReference>
<dbReference type="InterPro" id="IPR046529">
    <property type="entry name" value="DUF6594"/>
</dbReference>
<dbReference type="EMBL" id="JAGHQL010000006">
    <property type="protein sequence ID" value="KAH0545395.1"/>
    <property type="molecule type" value="Genomic_DNA"/>
</dbReference>
<protein>
    <recommendedName>
        <fullName evidence="2">DUF6594 domain-containing protein</fullName>
    </recommendedName>
</protein>
<accession>A0A9P8ICT3</accession>
<gene>
    <name evidence="3" type="ORF">FGG08_000536</name>
</gene>
<dbReference type="OrthoDB" id="5416037at2759"/>
<dbReference type="Pfam" id="PF20237">
    <property type="entry name" value="DUF6594"/>
    <property type="match status" value="1"/>
</dbReference>
<keyword evidence="4" id="KW-1185">Reference proteome</keyword>
<comment type="caution">
    <text evidence="3">The sequence shown here is derived from an EMBL/GenBank/DDBJ whole genome shotgun (WGS) entry which is preliminary data.</text>
</comment>
<organism evidence="3 4">
    <name type="scientific">Glutinoglossum americanum</name>
    <dbReference type="NCBI Taxonomy" id="1670608"/>
    <lineage>
        <taxon>Eukaryota</taxon>
        <taxon>Fungi</taxon>
        <taxon>Dikarya</taxon>
        <taxon>Ascomycota</taxon>
        <taxon>Pezizomycotina</taxon>
        <taxon>Geoglossomycetes</taxon>
        <taxon>Geoglossales</taxon>
        <taxon>Geoglossaceae</taxon>
        <taxon>Glutinoglossum</taxon>
    </lineage>
</organism>
<dbReference type="AlphaFoldDB" id="A0A9P8ICT3"/>